<dbReference type="EMBL" id="JBBAXC010000010">
    <property type="protein sequence ID" value="MEI5908079.1"/>
    <property type="molecule type" value="Genomic_DNA"/>
</dbReference>
<sequence length="105" mass="12254">MNRKICLMLIILSMTLLVGCYGTVDWYESNKFTGTVDEILMEEKVLKIREYAITDKEPTDIVYEIPVDNLNEYEVGNNLHVVIETNTLEDVWDLDHLRFTITPIE</sequence>
<name>A0ABU8HFC2_9BACI</name>
<evidence type="ECO:0000313" key="1">
    <source>
        <dbReference type="EMBL" id="MEI5908079.1"/>
    </source>
</evidence>
<organism evidence="1 2">
    <name type="scientific">Bacillus spongiae</name>
    <dbReference type="NCBI Taxonomy" id="2683610"/>
    <lineage>
        <taxon>Bacteria</taxon>
        <taxon>Bacillati</taxon>
        <taxon>Bacillota</taxon>
        <taxon>Bacilli</taxon>
        <taxon>Bacillales</taxon>
        <taxon>Bacillaceae</taxon>
        <taxon>Bacillus</taxon>
    </lineage>
</organism>
<dbReference type="Proteomes" id="UP001312865">
    <property type="component" value="Unassembled WGS sequence"/>
</dbReference>
<reference evidence="1 2" key="1">
    <citation type="journal article" date="2018" name="J. Microbiol.">
        <title>Bacillus spongiae sp. nov., isolated from sponge of Jeju Island.</title>
        <authorList>
            <person name="Lee G.E."/>
            <person name="Im W.T."/>
            <person name="Park J.S."/>
        </authorList>
    </citation>
    <scope>NUCLEOTIDE SEQUENCE [LARGE SCALE GENOMIC DNA]</scope>
    <source>
        <strain evidence="1 2">135PIL107-10</strain>
    </source>
</reference>
<keyword evidence="2" id="KW-1185">Reference proteome</keyword>
<proteinExistence type="predicted"/>
<evidence type="ECO:0000313" key="2">
    <source>
        <dbReference type="Proteomes" id="UP001312865"/>
    </source>
</evidence>
<evidence type="ECO:0008006" key="3">
    <source>
        <dbReference type="Google" id="ProtNLM"/>
    </source>
</evidence>
<protein>
    <recommendedName>
        <fullName evidence="3">DUF3221 domain-containing protein</fullName>
    </recommendedName>
</protein>
<accession>A0ABU8HFC2</accession>
<comment type="caution">
    <text evidence="1">The sequence shown here is derived from an EMBL/GenBank/DDBJ whole genome shotgun (WGS) entry which is preliminary data.</text>
</comment>
<dbReference type="PROSITE" id="PS51257">
    <property type="entry name" value="PROKAR_LIPOPROTEIN"/>
    <property type="match status" value="1"/>
</dbReference>
<gene>
    <name evidence="1" type="ORF">WAK64_13545</name>
</gene>
<dbReference type="RefSeq" id="WP_336587517.1">
    <property type="nucleotide sequence ID" value="NZ_JBBAXC010000010.1"/>
</dbReference>